<dbReference type="EMBL" id="EF087119">
    <property type="protein sequence ID" value="ABK26374.1"/>
    <property type="molecule type" value="mRNA"/>
</dbReference>
<accession>A9P0G3</accession>
<evidence type="ECO:0000313" key="2">
    <source>
        <dbReference type="EMBL" id="ABK26374.1"/>
    </source>
</evidence>
<feature type="region of interest" description="Disordered" evidence="1">
    <location>
        <begin position="127"/>
        <end position="156"/>
    </location>
</feature>
<dbReference type="AlphaFoldDB" id="A9P0G3"/>
<sequence length="156" mass="16778">MAASPGHQMPANSFHVIKTQIAVLLLAPFSPGRDLKRLIYSTRHRHTKAPRTFIIPRRGAGFESQEPASPKVGCLGQIKLKKKWANASKHRVEKKPRAKGKLSKLWKFIFGSHGGGGGGDCGEGSGVCSTGEGGKSPYHTLGKAVRRPTPSGWLSD</sequence>
<proteinExistence type="evidence at transcript level"/>
<reference evidence="2" key="1">
    <citation type="journal article" date="2008" name="BMC Genomics">
        <title>A conifer genomics resource of 200,000 spruce (Picea spp.) ESTs and 6,464 high-quality, sequence-finished full-length cDNAs for Sitka spruce (Picea sitchensis).</title>
        <authorList>
            <person name="Ralph S.G."/>
            <person name="Chun H.J."/>
            <person name="Kolosova N."/>
            <person name="Cooper D."/>
            <person name="Oddy C."/>
            <person name="Ritland C.E."/>
            <person name="Kirkpatrick R."/>
            <person name="Moore R."/>
            <person name="Barber S."/>
            <person name="Holt R.A."/>
            <person name="Jones S.J."/>
            <person name="Marra M.A."/>
            <person name="Douglas C.J."/>
            <person name="Ritland K."/>
            <person name="Bohlmann J."/>
        </authorList>
    </citation>
    <scope>NUCLEOTIDE SEQUENCE</scope>
    <source>
        <tissue evidence="2">Bark</tissue>
    </source>
</reference>
<name>A9P0G3_PICSI</name>
<organism evidence="2">
    <name type="scientific">Picea sitchensis</name>
    <name type="common">Sitka spruce</name>
    <name type="synonym">Pinus sitchensis</name>
    <dbReference type="NCBI Taxonomy" id="3332"/>
    <lineage>
        <taxon>Eukaryota</taxon>
        <taxon>Viridiplantae</taxon>
        <taxon>Streptophyta</taxon>
        <taxon>Embryophyta</taxon>
        <taxon>Tracheophyta</taxon>
        <taxon>Spermatophyta</taxon>
        <taxon>Pinopsida</taxon>
        <taxon>Pinidae</taxon>
        <taxon>Conifers I</taxon>
        <taxon>Pinales</taxon>
        <taxon>Pinaceae</taxon>
        <taxon>Picea</taxon>
    </lineage>
</organism>
<evidence type="ECO:0000256" key="1">
    <source>
        <dbReference type="SAM" id="MobiDB-lite"/>
    </source>
</evidence>
<protein>
    <submittedName>
        <fullName evidence="2">Uncharacterized protein</fullName>
    </submittedName>
</protein>